<accession>A0ABR7M4L6</accession>
<evidence type="ECO:0000313" key="1">
    <source>
        <dbReference type="EMBL" id="MBC6489946.1"/>
    </source>
</evidence>
<keyword evidence="2" id="KW-1185">Reference proteome</keyword>
<reference evidence="1 2" key="1">
    <citation type="submission" date="2016-07" db="EMBL/GenBank/DDBJ databases">
        <title>Genome analysis of Flavihumibacter stibioxidans YS-17.</title>
        <authorList>
            <person name="Shi K."/>
            <person name="Han Y."/>
            <person name="Wang G."/>
        </authorList>
    </citation>
    <scope>NUCLEOTIDE SEQUENCE [LARGE SCALE GENOMIC DNA]</scope>
    <source>
        <strain evidence="1 2">YS-17</strain>
    </source>
</reference>
<comment type="caution">
    <text evidence="1">The sequence shown here is derived from an EMBL/GenBank/DDBJ whole genome shotgun (WGS) entry which is preliminary data.</text>
</comment>
<proteinExistence type="predicted"/>
<dbReference type="SUPFAM" id="SSF52266">
    <property type="entry name" value="SGNH hydrolase"/>
    <property type="match status" value="1"/>
</dbReference>
<dbReference type="EMBL" id="MBUA01000001">
    <property type="protein sequence ID" value="MBC6489946.1"/>
    <property type="molecule type" value="Genomic_DNA"/>
</dbReference>
<name>A0ABR7M4L6_9BACT</name>
<dbReference type="RefSeq" id="WP_187255279.1">
    <property type="nucleotide sequence ID" value="NZ_JBHULF010000006.1"/>
</dbReference>
<protein>
    <recommendedName>
        <fullName evidence="3">SGNH/GDSL hydrolase family protein</fullName>
    </recommendedName>
</protein>
<gene>
    <name evidence="1" type="ORF">BC349_03130</name>
</gene>
<evidence type="ECO:0008006" key="3">
    <source>
        <dbReference type="Google" id="ProtNLM"/>
    </source>
</evidence>
<organism evidence="1 2">
    <name type="scientific">Flavihumibacter stibioxidans</name>
    <dbReference type="NCBI Taxonomy" id="1834163"/>
    <lineage>
        <taxon>Bacteria</taxon>
        <taxon>Pseudomonadati</taxon>
        <taxon>Bacteroidota</taxon>
        <taxon>Chitinophagia</taxon>
        <taxon>Chitinophagales</taxon>
        <taxon>Chitinophagaceae</taxon>
        <taxon>Flavihumibacter</taxon>
    </lineage>
</organism>
<sequence length="309" mass="35901">MKFNSSIMVLLKKLFILFFLLLVIDFAAGAVLKYFFYRQKSGLDYQTIYSMKKSREDILFFGSSRASHHYVPSVFSDEFNMSAYNTGRDGNFILYGYSVAKSVLARHTPKLAVIDISRKEFQRKEGGYDYLSSLLPFYEDNNGIRDILNQRSRFERVKLFSRIYPYNSLFPVIALNVVRDKSKSANINGFIPLFRSIDRPMKTIETEPAYELDTFLVDAFRQYLRAFKEKGIPVAVVCSPYYDKYVMKDATIDSVNEICSQEAIPFLDYSQDPRFSGHQSKFDDFHHLNEEAAREFSKVCSDSLKKILF</sequence>
<dbReference type="Proteomes" id="UP000765802">
    <property type="component" value="Unassembled WGS sequence"/>
</dbReference>
<evidence type="ECO:0000313" key="2">
    <source>
        <dbReference type="Proteomes" id="UP000765802"/>
    </source>
</evidence>